<feature type="transmembrane region" description="Helical" evidence="10">
    <location>
        <begin position="369"/>
        <end position="387"/>
    </location>
</feature>
<sequence length="618" mass="67529">MTMDETQTLYQAFIFLLAAVITVPIAKALKLGSVLGYLCAGVLVGPFGLELAGNRLSDIMHFAELGVVMMLFVVGLELRPATLWRQRSTLLGLGGTQFVATTLAIAIPAWLLGLNHHEALAVGMILSLSSTAIVLQLLDEKRQMKTPLGRSAFSVLLFQDIAVIPVLAILPLLALGQTTAHFFSPENPIVVIEKTLTIVFVVGAIVATARFLLNPLFRIVATTKVPELFVATTLLIIISIVLLMNLAGLSAALGAFIAGMVLAESEYRTELEVGISPFKGLLLGLFFLSVGAGINFELLLTFPLQILSMLFGLVTIKIIILISISKIAKFNAQTALMFAVILSQAGEFCFVLLTFASDHQVLDIALTQKLTLIVALSMALTPILILLNETSLPKIRVPEPDRTPEDFPGEYKPIILAGIGRYGQIVSRMLRAKGYDITVLEADATQLDIARKFGHAAYYGDAARPDVLEAAGISEAYLLILAIDDHDKILQIIRFCQKNHPNVRIIARATGRREAHEIMAMEAEATRETFHSSLYTGEQALRALGIPAYEAHRTAAWFKLHDIKHLRELTAVWGDEEKYLSRLRDNLALLENLIHVDAGIEVTDEDTLHPDPPANNTH</sequence>
<dbReference type="FunFam" id="3.40.50.720:FF:000036">
    <property type="entry name" value="Glutathione-regulated potassium-efflux system protein KefB"/>
    <property type="match status" value="1"/>
</dbReference>
<keyword evidence="9 10" id="KW-0472">Membrane</keyword>
<evidence type="ECO:0000256" key="9">
    <source>
        <dbReference type="ARBA" id="ARBA00023136"/>
    </source>
</evidence>
<dbReference type="GO" id="GO:0005886">
    <property type="term" value="C:plasma membrane"/>
    <property type="evidence" value="ECO:0007669"/>
    <property type="project" value="TreeGrafter"/>
</dbReference>
<feature type="transmembrane region" description="Helical" evidence="10">
    <location>
        <begin position="59"/>
        <end position="78"/>
    </location>
</feature>
<evidence type="ECO:0000313" key="12">
    <source>
        <dbReference type="EMBL" id="CAA0081974.1"/>
    </source>
</evidence>
<evidence type="ECO:0000256" key="5">
    <source>
        <dbReference type="ARBA" id="ARBA00022692"/>
    </source>
</evidence>
<evidence type="ECO:0000256" key="3">
    <source>
        <dbReference type="ARBA" id="ARBA00022449"/>
    </source>
</evidence>
<evidence type="ECO:0000256" key="7">
    <source>
        <dbReference type="ARBA" id="ARBA00022989"/>
    </source>
</evidence>
<dbReference type="GO" id="GO:1902600">
    <property type="term" value="P:proton transmembrane transport"/>
    <property type="evidence" value="ECO:0007669"/>
    <property type="project" value="InterPro"/>
</dbReference>
<dbReference type="SUPFAM" id="SSF51735">
    <property type="entry name" value="NAD(P)-binding Rossmann-fold domains"/>
    <property type="match status" value="1"/>
</dbReference>
<dbReference type="PROSITE" id="PS51201">
    <property type="entry name" value="RCK_N"/>
    <property type="match status" value="1"/>
</dbReference>
<dbReference type="Gene3D" id="1.20.1530.20">
    <property type="match status" value="1"/>
</dbReference>
<dbReference type="Gene3D" id="3.40.50.720">
    <property type="entry name" value="NAD(P)-binding Rossmann-like Domain"/>
    <property type="match status" value="1"/>
</dbReference>
<keyword evidence="4" id="KW-0633">Potassium transport</keyword>
<dbReference type="InterPro" id="IPR003148">
    <property type="entry name" value="RCK_N"/>
</dbReference>
<dbReference type="PANTHER" id="PTHR46157">
    <property type="entry name" value="K(+) EFFLUX ANTIPORTER 3, CHLOROPLASTIC"/>
    <property type="match status" value="1"/>
</dbReference>
<keyword evidence="8" id="KW-0406">Ion transport</keyword>
<feature type="transmembrane region" description="Helical" evidence="10">
    <location>
        <begin position="151"/>
        <end position="175"/>
    </location>
</feature>
<dbReference type="GO" id="GO:0006813">
    <property type="term" value="P:potassium ion transport"/>
    <property type="evidence" value="ECO:0007669"/>
    <property type="project" value="UniProtKB-KW"/>
</dbReference>
<dbReference type="InterPro" id="IPR038770">
    <property type="entry name" value="Na+/solute_symporter_sf"/>
</dbReference>
<comment type="subcellular location">
    <subcellularLocation>
        <location evidence="1">Endomembrane system</location>
        <topology evidence="1">Multi-pass membrane protein</topology>
    </subcellularLocation>
</comment>
<feature type="transmembrane region" description="Helical" evidence="10">
    <location>
        <begin position="12"/>
        <end position="29"/>
    </location>
</feature>
<accession>A0A5S9N097</accession>
<organism evidence="12 13">
    <name type="scientific">BD1-7 clade bacterium</name>
    <dbReference type="NCBI Taxonomy" id="2029982"/>
    <lineage>
        <taxon>Bacteria</taxon>
        <taxon>Pseudomonadati</taxon>
        <taxon>Pseudomonadota</taxon>
        <taxon>Gammaproteobacteria</taxon>
        <taxon>Cellvibrionales</taxon>
        <taxon>Spongiibacteraceae</taxon>
        <taxon>BD1-7 clade</taxon>
    </lineage>
</organism>
<keyword evidence="3" id="KW-0050">Antiport</keyword>
<keyword evidence="6" id="KW-0630">Potassium</keyword>
<evidence type="ECO:0000256" key="6">
    <source>
        <dbReference type="ARBA" id="ARBA00022958"/>
    </source>
</evidence>
<evidence type="ECO:0000256" key="8">
    <source>
        <dbReference type="ARBA" id="ARBA00023065"/>
    </source>
</evidence>
<dbReference type="EMBL" id="CACSIO010000001">
    <property type="protein sequence ID" value="CAA0081974.1"/>
    <property type="molecule type" value="Genomic_DNA"/>
</dbReference>
<feature type="transmembrane region" description="Helical" evidence="10">
    <location>
        <begin position="336"/>
        <end position="357"/>
    </location>
</feature>
<feature type="transmembrane region" description="Helical" evidence="10">
    <location>
        <begin position="195"/>
        <end position="213"/>
    </location>
</feature>
<feature type="transmembrane region" description="Helical" evidence="10">
    <location>
        <begin position="225"/>
        <end position="243"/>
    </location>
</feature>
<evidence type="ECO:0000256" key="2">
    <source>
        <dbReference type="ARBA" id="ARBA00022448"/>
    </source>
</evidence>
<dbReference type="GO" id="GO:0015297">
    <property type="term" value="F:antiporter activity"/>
    <property type="evidence" value="ECO:0007669"/>
    <property type="project" value="UniProtKB-KW"/>
</dbReference>
<dbReference type="Pfam" id="PF02254">
    <property type="entry name" value="TrkA_N"/>
    <property type="match status" value="1"/>
</dbReference>
<keyword evidence="2" id="KW-0813">Transport</keyword>
<name>A0A5S9N097_9GAMM</name>
<evidence type="ECO:0000256" key="1">
    <source>
        <dbReference type="ARBA" id="ARBA00004127"/>
    </source>
</evidence>
<evidence type="ECO:0000259" key="11">
    <source>
        <dbReference type="PROSITE" id="PS51201"/>
    </source>
</evidence>
<gene>
    <name evidence="12" type="primary">kefC</name>
    <name evidence="12" type="ORF">OPDIPICF_00364</name>
</gene>
<dbReference type="AlphaFoldDB" id="A0A5S9N097"/>
<evidence type="ECO:0000256" key="10">
    <source>
        <dbReference type="SAM" id="Phobius"/>
    </source>
</evidence>
<feature type="transmembrane region" description="Helical" evidence="10">
    <location>
        <begin position="90"/>
        <end position="113"/>
    </location>
</feature>
<dbReference type="Pfam" id="PF00999">
    <property type="entry name" value="Na_H_Exchanger"/>
    <property type="match status" value="1"/>
</dbReference>
<proteinExistence type="predicted"/>
<dbReference type="InterPro" id="IPR036291">
    <property type="entry name" value="NAD(P)-bd_dom_sf"/>
</dbReference>
<feature type="transmembrane region" description="Helical" evidence="10">
    <location>
        <begin position="119"/>
        <end position="139"/>
    </location>
</feature>
<dbReference type="GO" id="GO:0012505">
    <property type="term" value="C:endomembrane system"/>
    <property type="evidence" value="ECO:0007669"/>
    <property type="project" value="UniProtKB-SubCell"/>
</dbReference>
<keyword evidence="7 10" id="KW-1133">Transmembrane helix</keyword>
<dbReference type="InterPro" id="IPR006153">
    <property type="entry name" value="Cation/H_exchanger_TM"/>
</dbReference>
<feature type="transmembrane region" description="Helical" evidence="10">
    <location>
        <begin position="306"/>
        <end position="324"/>
    </location>
</feature>
<dbReference type="PANTHER" id="PTHR46157:SF4">
    <property type="entry name" value="K(+) EFFLUX ANTIPORTER 3, CHLOROPLASTIC"/>
    <property type="match status" value="1"/>
</dbReference>
<keyword evidence="13" id="KW-1185">Reference proteome</keyword>
<protein>
    <submittedName>
        <fullName evidence="12">Glutathione-regulated potassium-efflux system protein KefC</fullName>
    </submittedName>
</protein>
<evidence type="ECO:0000256" key="4">
    <source>
        <dbReference type="ARBA" id="ARBA00022538"/>
    </source>
</evidence>
<evidence type="ECO:0000313" key="13">
    <source>
        <dbReference type="Proteomes" id="UP000441399"/>
    </source>
</evidence>
<dbReference type="Proteomes" id="UP000441399">
    <property type="component" value="Unassembled WGS sequence"/>
</dbReference>
<feature type="domain" description="RCK N-terminal" evidence="11">
    <location>
        <begin position="411"/>
        <end position="529"/>
    </location>
</feature>
<reference evidence="12 13" key="1">
    <citation type="submission" date="2019-11" db="EMBL/GenBank/DDBJ databases">
        <authorList>
            <person name="Holert J."/>
        </authorList>
    </citation>
    <scope>NUCLEOTIDE SEQUENCE [LARGE SCALE GENOMIC DNA]</scope>
    <source>
        <strain evidence="12">SB11_3</strain>
    </source>
</reference>
<feature type="transmembrane region" description="Helical" evidence="10">
    <location>
        <begin position="280"/>
        <end position="300"/>
    </location>
</feature>
<keyword evidence="5 10" id="KW-0812">Transmembrane</keyword>